<feature type="compositionally biased region" description="Polar residues" evidence="1">
    <location>
        <begin position="28"/>
        <end position="38"/>
    </location>
</feature>
<organism evidence="2 3">
    <name type="scientific">Solanum commersonii</name>
    <name type="common">Commerson's wild potato</name>
    <name type="synonym">Commerson's nightshade</name>
    <dbReference type="NCBI Taxonomy" id="4109"/>
    <lineage>
        <taxon>Eukaryota</taxon>
        <taxon>Viridiplantae</taxon>
        <taxon>Streptophyta</taxon>
        <taxon>Embryophyta</taxon>
        <taxon>Tracheophyta</taxon>
        <taxon>Spermatophyta</taxon>
        <taxon>Magnoliopsida</taxon>
        <taxon>eudicotyledons</taxon>
        <taxon>Gunneridae</taxon>
        <taxon>Pentapetalae</taxon>
        <taxon>asterids</taxon>
        <taxon>lamiids</taxon>
        <taxon>Solanales</taxon>
        <taxon>Solanaceae</taxon>
        <taxon>Solanoideae</taxon>
        <taxon>Solaneae</taxon>
        <taxon>Solanum</taxon>
    </lineage>
</organism>
<keyword evidence="3" id="KW-1185">Reference proteome</keyword>
<comment type="caution">
    <text evidence="2">The sequence shown here is derived from an EMBL/GenBank/DDBJ whole genome shotgun (WGS) entry which is preliminary data.</text>
</comment>
<evidence type="ECO:0000313" key="3">
    <source>
        <dbReference type="Proteomes" id="UP000824120"/>
    </source>
</evidence>
<dbReference type="AlphaFoldDB" id="A0A9J5XRM2"/>
<proteinExistence type="predicted"/>
<protein>
    <submittedName>
        <fullName evidence="2">Uncharacterized protein</fullName>
    </submittedName>
</protein>
<evidence type="ECO:0000256" key="1">
    <source>
        <dbReference type="SAM" id="MobiDB-lite"/>
    </source>
</evidence>
<accession>A0A9J5XRM2</accession>
<dbReference type="EMBL" id="JACXVP010000008">
    <property type="protein sequence ID" value="KAG5589996.1"/>
    <property type="molecule type" value="Genomic_DNA"/>
</dbReference>
<sequence length="175" mass="19213">MVDAVVQASLADTPMADPSRAGTIDVTLGTNPQIQSDTPGIWIEEQSMDTNGQKGTRQLKERRKEGIVPSPEGENQVGDRKKQSVSCRTVPQCSVGSPKVTELEDVEGQSKKEMKLTKGRITELINDPDLLVVVAIATIPSCFKLARERDFETKITELMVYGYWVVMGSARESES</sequence>
<name>A0A9J5XRM2_SOLCO</name>
<evidence type="ECO:0000313" key="2">
    <source>
        <dbReference type="EMBL" id="KAG5589996.1"/>
    </source>
</evidence>
<gene>
    <name evidence="2" type="ORF">H5410_040510</name>
</gene>
<feature type="region of interest" description="Disordered" evidence="1">
    <location>
        <begin position="1"/>
        <end position="91"/>
    </location>
</feature>
<reference evidence="2 3" key="1">
    <citation type="submission" date="2020-09" db="EMBL/GenBank/DDBJ databases">
        <title>De no assembly of potato wild relative species, Solanum commersonii.</title>
        <authorList>
            <person name="Cho K."/>
        </authorList>
    </citation>
    <scope>NUCLEOTIDE SEQUENCE [LARGE SCALE GENOMIC DNA]</scope>
    <source>
        <strain evidence="2">LZ3.2</strain>
        <tissue evidence="2">Leaf</tissue>
    </source>
</reference>
<dbReference type="Proteomes" id="UP000824120">
    <property type="component" value="Chromosome 8"/>
</dbReference>